<reference evidence="2" key="1">
    <citation type="journal article" date="2016" name="Nature">
        <title>Genome evolution in the allotetraploid frog Xenopus laevis.</title>
        <authorList>
            <person name="Session A.M."/>
            <person name="Uno Y."/>
            <person name="Kwon T."/>
            <person name="Chapman J.A."/>
            <person name="Toyoda A."/>
            <person name="Takahashi S."/>
            <person name="Fukui A."/>
            <person name="Hikosaka A."/>
            <person name="Suzuki A."/>
            <person name="Kondo M."/>
            <person name="van Heeringen S.J."/>
            <person name="Quigley I."/>
            <person name="Heinz S."/>
            <person name="Ogino H."/>
            <person name="Ochi H."/>
            <person name="Hellsten U."/>
            <person name="Lyons J.B."/>
            <person name="Simakov O."/>
            <person name="Putnam N."/>
            <person name="Stites J."/>
            <person name="Kuroki Y."/>
            <person name="Tanaka T."/>
            <person name="Michiue T."/>
            <person name="Watanabe M."/>
            <person name="Bogdanovic O."/>
            <person name="Lister R."/>
            <person name="Georgiou G."/>
            <person name="Paranjpe S.S."/>
            <person name="van Kruijsbergen I."/>
            <person name="Shu S."/>
            <person name="Carlson J."/>
            <person name="Kinoshita T."/>
            <person name="Ohta Y."/>
            <person name="Mawaribuchi S."/>
            <person name="Jenkins J."/>
            <person name="Grimwood J."/>
            <person name="Schmutz J."/>
            <person name="Mitros T."/>
            <person name="Mozaffari S.V."/>
            <person name="Suzuki Y."/>
            <person name="Haramoto Y."/>
            <person name="Yamamoto T.S."/>
            <person name="Takagi C."/>
            <person name="Heald R."/>
            <person name="Miller K."/>
            <person name="Haudenschild C."/>
            <person name="Kitzman J."/>
            <person name="Nakayama T."/>
            <person name="Izutsu Y."/>
            <person name="Robert J."/>
            <person name="Fortriede J."/>
            <person name="Burns K."/>
            <person name="Lotay V."/>
            <person name="Karimi K."/>
            <person name="Yasuoka Y."/>
            <person name="Dichmann D.S."/>
            <person name="Flajnik M.F."/>
            <person name="Houston D.W."/>
            <person name="Shendure J."/>
            <person name="DuPasquier L."/>
            <person name="Vize P.D."/>
            <person name="Zorn A.M."/>
            <person name="Ito M."/>
            <person name="Marcotte E.M."/>
            <person name="Wallingford J.B."/>
            <person name="Ito Y."/>
            <person name="Asashima M."/>
            <person name="Ueno N."/>
            <person name="Matsuda Y."/>
            <person name="Veenstra G.J."/>
            <person name="Fujiyama A."/>
            <person name="Harland R.M."/>
            <person name="Taira M."/>
            <person name="Rokhsar D.S."/>
        </authorList>
    </citation>
    <scope>NUCLEOTIDE SEQUENCE [LARGE SCALE GENOMIC DNA]</scope>
    <source>
        <strain evidence="2">J</strain>
    </source>
</reference>
<dbReference type="AlphaFoldDB" id="A0A974H4Q2"/>
<dbReference type="EMBL" id="CM004482">
    <property type="protein sequence ID" value="OCT64370.1"/>
    <property type="molecule type" value="Genomic_DNA"/>
</dbReference>
<evidence type="ECO:0000313" key="2">
    <source>
        <dbReference type="Proteomes" id="UP000694892"/>
    </source>
</evidence>
<organism evidence="1 2">
    <name type="scientific">Xenopus laevis</name>
    <name type="common">African clawed frog</name>
    <dbReference type="NCBI Taxonomy" id="8355"/>
    <lineage>
        <taxon>Eukaryota</taxon>
        <taxon>Metazoa</taxon>
        <taxon>Chordata</taxon>
        <taxon>Craniata</taxon>
        <taxon>Vertebrata</taxon>
        <taxon>Euteleostomi</taxon>
        <taxon>Amphibia</taxon>
        <taxon>Batrachia</taxon>
        <taxon>Anura</taxon>
        <taxon>Pipoidea</taxon>
        <taxon>Pipidae</taxon>
        <taxon>Xenopodinae</taxon>
        <taxon>Xenopus</taxon>
        <taxon>Xenopus</taxon>
    </lineage>
</organism>
<dbReference type="Proteomes" id="UP000694892">
    <property type="component" value="Chromosome 9_10L"/>
</dbReference>
<evidence type="ECO:0000313" key="1">
    <source>
        <dbReference type="EMBL" id="OCT64370.1"/>
    </source>
</evidence>
<gene>
    <name evidence="1" type="ORF">XELAEV_18045473mg</name>
</gene>
<name>A0A974H4Q2_XENLA</name>
<protein>
    <submittedName>
        <fullName evidence="1">Uncharacterized protein</fullName>
    </submittedName>
</protein>
<proteinExistence type="predicted"/>
<sequence length="74" mass="8259">MVNGRSSGDREVRSFDDSYDRIFASMASLNQLFHTIYIGLDSCKNQSLNLLYSSGQDLDLGNCPPLCPTLIIRD</sequence>
<accession>A0A974H4Q2</accession>